<protein>
    <recommendedName>
        <fullName evidence="3">MerR family transcriptional regulator</fullName>
    </recommendedName>
</protein>
<organism evidence="1 2">
    <name type="scientific">Cyclobacterium qasimii</name>
    <dbReference type="NCBI Taxonomy" id="1350429"/>
    <lineage>
        <taxon>Bacteria</taxon>
        <taxon>Pseudomonadati</taxon>
        <taxon>Bacteroidota</taxon>
        <taxon>Cytophagia</taxon>
        <taxon>Cytophagales</taxon>
        <taxon>Cyclobacteriaceae</taxon>
        <taxon>Cyclobacterium</taxon>
    </lineage>
</organism>
<dbReference type="AlphaFoldDB" id="A0A512C714"/>
<dbReference type="Pfam" id="PF13591">
    <property type="entry name" value="MerR_2"/>
    <property type="match status" value="1"/>
</dbReference>
<dbReference type="Proteomes" id="UP000321301">
    <property type="component" value="Unassembled WGS sequence"/>
</dbReference>
<comment type="caution">
    <text evidence="1">The sequence shown here is derived from an EMBL/GenBank/DDBJ whole genome shotgun (WGS) entry which is preliminary data.</text>
</comment>
<gene>
    <name evidence="1" type="ORF">CQA01_05380</name>
</gene>
<evidence type="ECO:0000313" key="2">
    <source>
        <dbReference type="Proteomes" id="UP000321301"/>
    </source>
</evidence>
<dbReference type="RefSeq" id="WP_040415986.1">
    <property type="nucleotide sequence ID" value="NZ_BJYV01000001.1"/>
</dbReference>
<evidence type="ECO:0008006" key="3">
    <source>
        <dbReference type="Google" id="ProtNLM"/>
    </source>
</evidence>
<evidence type="ECO:0000313" key="1">
    <source>
        <dbReference type="EMBL" id="GEO20004.1"/>
    </source>
</evidence>
<accession>A0A512C714</accession>
<keyword evidence="2" id="KW-1185">Reference proteome</keyword>
<name>A0A512C714_9BACT</name>
<reference evidence="1 2" key="1">
    <citation type="submission" date="2019-07" db="EMBL/GenBank/DDBJ databases">
        <title>Whole genome shotgun sequence of Cyclobacterium qasimii NBRC 106168.</title>
        <authorList>
            <person name="Hosoyama A."/>
            <person name="Uohara A."/>
            <person name="Ohji S."/>
            <person name="Ichikawa N."/>
        </authorList>
    </citation>
    <scope>NUCLEOTIDE SEQUENCE [LARGE SCALE GENOMIC DNA]</scope>
    <source>
        <strain evidence="1 2">NBRC 106168</strain>
    </source>
</reference>
<dbReference type="EMBL" id="BJYV01000001">
    <property type="protein sequence ID" value="GEO20004.1"/>
    <property type="molecule type" value="Genomic_DNA"/>
</dbReference>
<dbReference type="Gene3D" id="1.10.1660.10">
    <property type="match status" value="1"/>
</dbReference>
<proteinExistence type="predicted"/>
<sequence>MNNLIDDHVSLDQFCQSCNIEMTFVYSLAAQDLCEIIVIEEKEYVLQEDLALLERLSRLHYEMEINLEGLYAIVHLQEKIERLKEEVNSLARKLDRHQ</sequence>